<protein>
    <submittedName>
        <fullName evidence="8">DUF1049 domain-containing protein</fullName>
    </submittedName>
</protein>
<dbReference type="EMBL" id="QETF01000003">
    <property type="protein sequence ID" value="PWG17971.1"/>
    <property type="molecule type" value="Genomic_DNA"/>
</dbReference>
<evidence type="ECO:0000256" key="5">
    <source>
        <dbReference type="SAM" id="Coils"/>
    </source>
</evidence>
<evidence type="ECO:0000313" key="8">
    <source>
        <dbReference type="EMBL" id="PWG17971.1"/>
    </source>
</evidence>
<accession>A0A2V1P642</accession>
<dbReference type="Proteomes" id="UP000245293">
    <property type="component" value="Unassembled WGS sequence"/>
</dbReference>
<keyword evidence="9" id="KW-1185">Reference proteome</keyword>
<sequence>MSYIRYTFWGLVAVALVVVGLANRELTQLRAMPDQLAAFLGLSPTIELPLFVVLFLGVALGLIIGFLWEWLREHHIRSEARSKSRELERLRREVDRLKDEKHEGQDEVLALLDKAS</sequence>
<feature type="coiled-coil region" evidence="5">
    <location>
        <begin position="80"/>
        <end position="114"/>
    </location>
</feature>
<evidence type="ECO:0000259" key="7">
    <source>
        <dbReference type="Pfam" id="PF06305"/>
    </source>
</evidence>
<dbReference type="InterPro" id="IPR010445">
    <property type="entry name" value="LapA_dom"/>
</dbReference>
<evidence type="ECO:0000256" key="2">
    <source>
        <dbReference type="ARBA" id="ARBA00022692"/>
    </source>
</evidence>
<dbReference type="Pfam" id="PF06305">
    <property type="entry name" value="LapA_dom"/>
    <property type="match status" value="1"/>
</dbReference>
<keyword evidence="4 6" id="KW-0472">Membrane</keyword>
<dbReference type="AlphaFoldDB" id="A0A2V1P642"/>
<organism evidence="8 9">
    <name type="scientific">Salibaculum griseiflavum</name>
    <dbReference type="NCBI Taxonomy" id="1914409"/>
    <lineage>
        <taxon>Bacteria</taxon>
        <taxon>Pseudomonadati</taxon>
        <taxon>Pseudomonadota</taxon>
        <taxon>Alphaproteobacteria</taxon>
        <taxon>Rhodobacterales</taxon>
        <taxon>Roseobacteraceae</taxon>
        <taxon>Salibaculum</taxon>
    </lineage>
</organism>
<dbReference type="RefSeq" id="WP_109387012.1">
    <property type="nucleotide sequence ID" value="NZ_QETF01000003.1"/>
</dbReference>
<evidence type="ECO:0000313" key="9">
    <source>
        <dbReference type="Proteomes" id="UP000245293"/>
    </source>
</evidence>
<reference evidence="9" key="1">
    <citation type="submission" date="2018-05" db="EMBL/GenBank/DDBJ databases">
        <authorList>
            <person name="Du Z."/>
            <person name="Wang X."/>
        </authorList>
    </citation>
    <scope>NUCLEOTIDE SEQUENCE [LARGE SCALE GENOMIC DNA]</scope>
    <source>
        <strain evidence="9">WDS4C29</strain>
    </source>
</reference>
<gene>
    <name evidence="8" type="ORF">DFK10_04500</name>
</gene>
<evidence type="ECO:0000256" key="1">
    <source>
        <dbReference type="ARBA" id="ARBA00022475"/>
    </source>
</evidence>
<feature type="transmembrane region" description="Helical" evidence="6">
    <location>
        <begin position="48"/>
        <end position="71"/>
    </location>
</feature>
<keyword evidence="3 6" id="KW-1133">Transmembrane helix</keyword>
<proteinExistence type="predicted"/>
<keyword evidence="2 6" id="KW-0812">Transmembrane</keyword>
<dbReference type="GO" id="GO:0005886">
    <property type="term" value="C:plasma membrane"/>
    <property type="evidence" value="ECO:0007669"/>
    <property type="project" value="InterPro"/>
</dbReference>
<evidence type="ECO:0000256" key="3">
    <source>
        <dbReference type="ARBA" id="ARBA00022989"/>
    </source>
</evidence>
<comment type="caution">
    <text evidence="8">The sequence shown here is derived from an EMBL/GenBank/DDBJ whole genome shotgun (WGS) entry which is preliminary data.</text>
</comment>
<keyword evidence="5" id="KW-0175">Coiled coil</keyword>
<name>A0A2V1P642_9RHOB</name>
<feature type="domain" description="Lipopolysaccharide assembly protein A" evidence="7">
    <location>
        <begin position="46"/>
        <end position="94"/>
    </location>
</feature>
<evidence type="ECO:0000256" key="6">
    <source>
        <dbReference type="SAM" id="Phobius"/>
    </source>
</evidence>
<keyword evidence="1" id="KW-1003">Cell membrane</keyword>
<evidence type="ECO:0000256" key="4">
    <source>
        <dbReference type="ARBA" id="ARBA00023136"/>
    </source>
</evidence>